<dbReference type="OrthoDB" id="9791827at2"/>
<name>A0A2U3ICR4_9BURK</name>
<reference evidence="2" key="1">
    <citation type="submission" date="2018-01" db="EMBL/GenBank/DDBJ databases">
        <authorList>
            <person name="Peeters C."/>
        </authorList>
    </citation>
    <scope>NUCLEOTIDE SEQUENCE [LARGE SCALE GENOMIC DNA]</scope>
</reference>
<dbReference type="EMBL" id="OGTP01000025">
    <property type="protein sequence ID" value="SPB18010.1"/>
    <property type="molecule type" value="Genomic_DNA"/>
</dbReference>
<sequence length="291" mass="33347">MLLAKTLIGGAKACLPDSVFLRIAHRHKVGRFPNIRNPETFNEKILYRCLYPDPRYIDLTDKLKVREYVAQKVGPTHLIPLIANPEAFTEDVYERLPSAFVMKANHGSGFVKVIKDKNDTPFQKLAALSKQWLSTPFYRVARERHYRTIEPRIFFESLLLDEDGKVPADLKVHVFNRPSGEQTLFITVISDRFGAIPRGDTYDAAWKWQDIWVGHYPRSETPAPPPENLDSVISVARALASEFEYVRVDLYESNGNIYFGELTFTPGAGVFPIRPDEVDYAWGRLFDVDLR</sequence>
<evidence type="ECO:0000313" key="1">
    <source>
        <dbReference type="EMBL" id="SPB18010.1"/>
    </source>
</evidence>
<dbReference type="Pfam" id="PF14305">
    <property type="entry name" value="ATPgrasp_TupA"/>
    <property type="match status" value="1"/>
</dbReference>
<keyword evidence="2" id="KW-1185">Reference proteome</keyword>
<organism evidence="1 2">
    <name type="scientific">Caballeronia novacaledonica</name>
    <dbReference type="NCBI Taxonomy" id="1544861"/>
    <lineage>
        <taxon>Bacteria</taxon>
        <taxon>Pseudomonadati</taxon>
        <taxon>Pseudomonadota</taxon>
        <taxon>Betaproteobacteria</taxon>
        <taxon>Burkholderiales</taxon>
        <taxon>Burkholderiaceae</taxon>
        <taxon>Caballeronia</taxon>
    </lineage>
</organism>
<protein>
    <recommendedName>
        <fullName evidence="3">Teichuronopeptide biosynthesis TupA-like protein</fullName>
    </recommendedName>
</protein>
<dbReference type="InterPro" id="IPR029465">
    <property type="entry name" value="ATPgrasp_TupA"/>
</dbReference>
<dbReference type="SUPFAM" id="SSF56059">
    <property type="entry name" value="Glutathione synthetase ATP-binding domain-like"/>
    <property type="match status" value="1"/>
</dbReference>
<dbReference type="AlphaFoldDB" id="A0A2U3ICR4"/>
<dbReference type="Proteomes" id="UP000238169">
    <property type="component" value="Unassembled WGS sequence"/>
</dbReference>
<dbReference type="RefSeq" id="WP_106857473.1">
    <property type="nucleotide sequence ID" value="NZ_OGTP01000025.1"/>
</dbReference>
<evidence type="ECO:0008006" key="3">
    <source>
        <dbReference type="Google" id="ProtNLM"/>
    </source>
</evidence>
<proteinExistence type="predicted"/>
<evidence type="ECO:0000313" key="2">
    <source>
        <dbReference type="Proteomes" id="UP000238169"/>
    </source>
</evidence>
<gene>
    <name evidence="1" type="ORF">NOV72_05209</name>
</gene>
<accession>A0A2U3ICR4</accession>